<dbReference type="InParanoid" id="E3LMS2"/>
<feature type="compositionally biased region" description="Polar residues" evidence="1">
    <location>
        <begin position="260"/>
        <end position="273"/>
    </location>
</feature>
<sequence length="558" mass="62588">MLGSNLGKKVTAGVVQDQYKQFLKNKPEEKKKTLTPEERKLAKRAEMRKKGIFVKADDPDETPTILEKCEGPFQPMVFVLPEKPTIWKNSKKRTGGRRNKDKKQAKKNYEKLPKTDVSMSSGPQKKKAKKEKGKGEVAVSSVPSSSSSATDQSTSRSKNRKSAEKSTKPSESDALKKEIGKPIVSSKEKLEKPIEEKKEIVETVKQQIGEKVEDKKADEVFKETEQKVGEKAEVNKVVDVVAPVQQEPPKTTVIPVQPSPEVTTPIETQTPLTLIQPVPDASSTKKDSEEKSKKENVPLSATTSNPSIVDSSKKTLSAPIAENQPDAFEKLDDDEFEKMTSDVDEKEILKLAPRLLKVAKRHAAIEKCLTPEENEVLAKFFSGKQKLDATVLAVLDSALDKIIDYLQKNNCAVDEETKAVMKKRDKLKAAMMKEFLVSPQYLPKTWTAKFNEWKSEAEKQKNGINWFRVLFSYPKHKSFDDGPEDTFGNFRRRHRGFIMGIILGPGDVKSFEETKREDDCQGMFLDTKIIENANADTKDTSSTVSERHTLLTAKSSKK</sequence>
<feature type="compositionally biased region" description="Basic and acidic residues" evidence="1">
    <location>
        <begin position="283"/>
        <end position="296"/>
    </location>
</feature>
<evidence type="ECO:0000256" key="1">
    <source>
        <dbReference type="SAM" id="MobiDB-lite"/>
    </source>
</evidence>
<organism evidence="4">
    <name type="scientific">Caenorhabditis remanei</name>
    <name type="common">Caenorhabditis vulgaris</name>
    <dbReference type="NCBI Taxonomy" id="31234"/>
    <lineage>
        <taxon>Eukaryota</taxon>
        <taxon>Metazoa</taxon>
        <taxon>Ecdysozoa</taxon>
        <taxon>Nematoda</taxon>
        <taxon>Chromadorea</taxon>
        <taxon>Rhabditida</taxon>
        <taxon>Rhabditina</taxon>
        <taxon>Rhabditomorpha</taxon>
        <taxon>Rhabditoidea</taxon>
        <taxon>Rhabditidae</taxon>
        <taxon>Peloderinae</taxon>
        <taxon>Caenorhabditis</taxon>
    </lineage>
</organism>
<feature type="compositionally biased region" description="Low complexity" evidence="1">
    <location>
        <begin position="136"/>
        <end position="156"/>
    </location>
</feature>
<feature type="region of interest" description="Disordered" evidence="1">
    <location>
        <begin position="79"/>
        <end position="195"/>
    </location>
</feature>
<dbReference type="PANTHER" id="PTHR38630">
    <property type="entry name" value="PROTEIN CBG12780"/>
    <property type="match status" value="1"/>
</dbReference>
<dbReference type="OMA" id="PKTWTAK"/>
<feature type="region of interest" description="Disordered" evidence="1">
    <location>
        <begin position="535"/>
        <end position="558"/>
    </location>
</feature>
<dbReference type="FunCoup" id="E3LMS2">
    <property type="interactions" value="1764"/>
</dbReference>
<reference evidence="3" key="1">
    <citation type="submission" date="2007-07" db="EMBL/GenBank/DDBJ databases">
        <title>PCAP assembly of the Caenorhabditis remanei genome.</title>
        <authorList>
            <consortium name="The Caenorhabditis remanei Sequencing Consortium"/>
            <person name="Wilson R.K."/>
        </authorList>
    </citation>
    <scope>NUCLEOTIDE SEQUENCE [LARGE SCALE GENOMIC DNA]</scope>
    <source>
        <strain evidence="3">PB4641</strain>
    </source>
</reference>
<evidence type="ECO:0000259" key="2">
    <source>
        <dbReference type="Pfam" id="PF24983"/>
    </source>
</evidence>
<dbReference type="eggNOG" id="ENOG502TGV7">
    <property type="taxonomic scope" value="Eukaryota"/>
</dbReference>
<keyword evidence="4" id="KW-1185">Reference proteome</keyword>
<dbReference type="AlphaFoldDB" id="E3LMS2"/>
<evidence type="ECO:0000313" key="4">
    <source>
        <dbReference type="Proteomes" id="UP000008281"/>
    </source>
</evidence>
<protein>
    <recommendedName>
        <fullName evidence="2">DUF7774 domain-containing protein</fullName>
    </recommendedName>
</protein>
<dbReference type="STRING" id="31234.E3LMS2"/>
<name>E3LMS2_CAERE</name>
<feature type="compositionally biased region" description="Basic and acidic residues" evidence="1">
    <location>
        <begin position="161"/>
        <end position="195"/>
    </location>
</feature>
<gene>
    <name evidence="3" type="ORF">CRE_28185</name>
</gene>
<dbReference type="EMBL" id="DS268411">
    <property type="protein sequence ID" value="EFP02975.1"/>
    <property type="molecule type" value="Genomic_DNA"/>
</dbReference>
<feature type="domain" description="DUF7774" evidence="2">
    <location>
        <begin position="346"/>
        <end position="433"/>
    </location>
</feature>
<dbReference type="OrthoDB" id="5858292at2759"/>
<feature type="region of interest" description="Disordered" evidence="1">
    <location>
        <begin position="250"/>
        <end position="327"/>
    </location>
</feature>
<dbReference type="Pfam" id="PF24983">
    <property type="entry name" value="DUF7774"/>
    <property type="match status" value="1"/>
</dbReference>
<dbReference type="PANTHER" id="PTHR38630:SF1">
    <property type="entry name" value="DEK_C DOMAIN-CONTAINING PROTEIN-RELATED"/>
    <property type="match status" value="1"/>
</dbReference>
<proteinExistence type="predicted"/>
<evidence type="ECO:0000313" key="3">
    <source>
        <dbReference type="EMBL" id="EFP02975.1"/>
    </source>
</evidence>
<dbReference type="InterPro" id="IPR056676">
    <property type="entry name" value="DUF7774"/>
</dbReference>
<dbReference type="Proteomes" id="UP000008281">
    <property type="component" value="Unassembled WGS sequence"/>
</dbReference>
<accession>E3LMS2</accession>
<dbReference type="HOGENOM" id="CLU_475859_0_0_1"/>
<feature type="compositionally biased region" description="Basic residues" evidence="1">
    <location>
        <begin position="89"/>
        <end position="106"/>
    </location>
</feature>
<feature type="compositionally biased region" description="Polar residues" evidence="1">
    <location>
        <begin position="299"/>
        <end position="310"/>
    </location>
</feature>